<name>A0A7W7ZYG3_9ACTN</name>
<dbReference type="InterPro" id="IPR036271">
    <property type="entry name" value="Tet_transcr_reg_TetR-rel_C_sf"/>
</dbReference>
<proteinExistence type="predicted"/>
<keyword evidence="3" id="KW-0804">Transcription</keyword>
<dbReference type="InterPro" id="IPR009057">
    <property type="entry name" value="Homeodomain-like_sf"/>
</dbReference>
<dbReference type="PANTHER" id="PTHR30055">
    <property type="entry name" value="HTH-TYPE TRANSCRIPTIONAL REGULATOR RUTR"/>
    <property type="match status" value="1"/>
</dbReference>
<dbReference type="Pfam" id="PF00440">
    <property type="entry name" value="TetR_N"/>
    <property type="match status" value="1"/>
</dbReference>
<protein>
    <submittedName>
        <fullName evidence="6">AcrR family transcriptional regulator</fullName>
    </submittedName>
</protein>
<evidence type="ECO:0000256" key="4">
    <source>
        <dbReference type="PROSITE-ProRule" id="PRU00335"/>
    </source>
</evidence>
<dbReference type="PROSITE" id="PS50977">
    <property type="entry name" value="HTH_TETR_2"/>
    <property type="match status" value="1"/>
</dbReference>
<evidence type="ECO:0000313" key="6">
    <source>
        <dbReference type="EMBL" id="MBB5076157.1"/>
    </source>
</evidence>
<dbReference type="GO" id="GO:0000976">
    <property type="term" value="F:transcription cis-regulatory region binding"/>
    <property type="evidence" value="ECO:0007669"/>
    <property type="project" value="TreeGrafter"/>
</dbReference>
<evidence type="ECO:0000259" key="5">
    <source>
        <dbReference type="PROSITE" id="PS50977"/>
    </source>
</evidence>
<dbReference type="AlphaFoldDB" id="A0A7W7ZYG3"/>
<feature type="domain" description="HTH tetR-type" evidence="5">
    <location>
        <begin position="18"/>
        <end position="78"/>
    </location>
</feature>
<dbReference type="InterPro" id="IPR050109">
    <property type="entry name" value="HTH-type_TetR-like_transc_reg"/>
</dbReference>
<dbReference type="SUPFAM" id="SSF46689">
    <property type="entry name" value="Homeodomain-like"/>
    <property type="match status" value="1"/>
</dbReference>
<feature type="DNA-binding region" description="H-T-H motif" evidence="4">
    <location>
        <begin position="41"/>
        <end position="60"/>
    </location>
</feature>
<evidence type="ECO:0000256" key="1">
    <source>
        <dbReference type="ARBA" id="ARBA00023015"/>
    </source>
</evidence>
<organism evidence="6 7">
    <name type="scientific">Nonomuraea endophytica</name>
    <dbReference type="NCBI Taxonomy" id="714136"/>
    <lineage>
        <taxon>Bacteria</taxon>
        <taxon>Bacillati</taxon>
        <taxon>Actinomycetota</taxon>
        <taxon>Actinomycetes</taxon>
        <taxon>Streptosporangiales</taxon>
        <taxon>Streptosporangiaceae</taxon>
        <taxon>Nonomuraea</taxon>
    </lineage>
</organism>
<dbReference type="Gene3D" id="1.10.10.60">
    <property type="entry name" value="Homeodomain-like"/>
    <property type="match status" value="1"/>
</dbReference>
<keyword evidence="2 4" id="KW-0238">DNA-binding</keyword>
<keyword evidence="7" id="KW-1185">Reference proteome</keyword>
<sequence length="240" mass="26360">MQEQSPSVWTRPRKKPPALTRELIVATAMRVLDAEGLEALSMRRLGAELGTAATAFYRHVASKDELIELVVDQIYAEIEIVESDDPADWRAPTLACAHSLRAAILRHPWSAQLFGAAGLSYLGPNTMEKTDRMIGVLETAGFPLEAANRALSTVASYVTGVTIAEAAALSLMARNGLNQEEWVELMWPVAERAAQAYPRLRRLYAAQHTAGVSVDATREDQFSFGLRHILNSLESERTTA</sequence>
<comment type="caution">
    <text evidence="6">The sequence shown here is derived from an EMBL/GenBank/DDBJ whole genome shotgun (WGS) entry which is preliminary data.</text>
</comment>
<dbReference type="SUPFAM" id="SSF48498">
    <property type="entry name" value="Tetracyclin repressor-like, C-terminal domain"/>
    <property type="match status" value="1"/>
</dbReference>
<keyword evidence="1" id="KW-0805">Transcription regulation</keyword>
<dbReference type="GO" id="GO:0003700">
    <property type="term" value="F:DNA-binding transcription factor activity"/>
    <property type="evidence" value="ECO:0007669"/>
    <property type="project" value="TreeGrafter"/>
</dbReference>
<gene>
    <name evidence="6" type="ORF">HNR40_001603</name>
</gene>
<dbReference type="InterPro" id="IPR001647">
    <property type="entry name" value="HTH_TetR"/>
</dbReference>
<dbReference type="Proteomes" id="UP000568380">
    <property type="component" value="Unassembled WGS sequence"/>
</dbReference>
<evidence type="ECO:0000313" key="7">
    <source>
        <dbReference type="Proteomes" id="UP000568380"/>
    </source>
</evidence>
<dbReference type="Gene3D" id="1.10.357.10">
    <property type="entry name" value="Tetracycline Repressor, domain 2"/>
    <property type="match status" value="1"/>
</dbReference>
<evidence type="ECO:0000256" key="3">
    <source>
        <dbReference type="ARBA" id="ARBA00023163"/>
    </source>
</evidence>
<evidence type="ECO:0000256" key="2">
    <source>
        <dbReference type="ARBA" id="ARBA00023125"/>
    </source>
</evidence>
<dbReference type="PANTHER" id="PTHR30055:SF151">
    <property type="entry name" value="TRANSCRIPTIONAL REGULATORY PROTEIN"/>
    <property type="match status" value="1"/>
</dbReference>
<dbReference type="EMBL" id="JACHIN010000001">
    <property type="protein sequence ID" value="MBB5076157.1"/>
    <property type="molecule type" value="Genomic_DNA"/>
</dbReference>
<dbReference type="RefSeq" id="WP_184959292.1">
    <property type="nucleotide sequence ID" value="NZ_JACHIN010000001.1"/>
</dbReference>
<dbReference type="InterPro" id="IPR004111">
    <property type="entry name" value="Repressor_TetR_C"/>
</dbReference>
<accession>A0A7W7ZYG3</accession>
<dbReference type="Pfam" id="PF02909">
    <property type="entry name" value="TetR_C_1"/>
    <property type="match status" value="1"/>
</dbReference>
<reference evidence="6 7" key="1">
    <citation type="submission" date="2020-08" db="EMBL/GenBank/DDBJ databases">
        <title>Genomic Encyclopedia of Type Strains, Phase IV (KMG-IV): sequencing the most valuable type-strain genomes for metagenomic binning, comparative biology and taxonomic classification.</title>
        <authorList>
            <person name="Goeker M."/>
        </authorList>
    </citation>
    <scope>NUCLEOTIDE SEQUENCE [LARGE SCALE GENOMIC DNA]</scope>
    <source>
        <strain evidence="6 7">DSM 45385</strain>
    </source>
</reference>
<dbReference type="GO" id="GO:0045892">
    <property type="term" value="P:negative regulation of DNA-templated transcription"/>
    <property type="evidence" value="ECO:0007669"/>
    <property type="project" value="InterPro"/>
</dbReference>